<dbReference type="AlphaFoldDB" id="A0A8A3P2C6"/>
<organism evidence="1 2">
    <name type="scientific">Monilinia vaccinii-corymbosi</name>
    <dbReference type="NCBI Taxonomy" id="61207"/>
    <lineage>
        <taxon>Eukaryota</taxon>
        <taxon>Fungi</taxon>
        <taxon>Dikarya</taxon>
        <taxon>Ascomycota</taxon>
        <taxon>Pezizomycotina</taxon>
        <taxon>Leotiomycetes</taxon>
        <taxon>Helotiales</taxon>
        <taxon>Sclerotiniaceae</taxon>
        <taxon>Monilinia</taxon>
    </lineage>
</organism>
<name>A0A8A3P2C6_9HELO</name>
<accession>A0A8A3P2C6</accession>
<keyword evidence="2" id="KW-1185">Reference proteome</keyword>
<evidence type="ECO:0000313" key="2">
    <source>
        <dbReference type="Proteomes" id="UP000672032"/>
    </source>
</evidence>
<sequence length="48" mass="4964">MGTIYGTISDALTFVDGIYDADPNGLDIVQNGTQKGRDSNGSCVLAAE</sequence>
<evidence type="ECO:0000313" key="1">
    <source>
        <dbReference type="EMBL" id="QSZ32035.1"/>
    </source>
</evidence>
<proteinExistence type="predicted"/>
<reference evidence="1" key="1">
    <citation type="submission" date="2020-10" db="EMBL/GenBank/DDBJ databases">
        <title>Genome Sequence of Monilinia vaccinii-corymbosi Sheds Light on Mummy Berry Disease Infection of Blueberry and Mating Type.</title>
        <authorList>
            <person name="Yow A.G."/>
            <person name="Zhang Y."/>
            <person name="Bansal K."/>
            <person name="Eacker S.M."/>
            <person name="Sullivan S."/>
            <person name="Liachko I."/>
            <person name="Cubeta M.A."/>
            <person name="Rollins J.A."/>
            <person name="Ashrafi H."/>
        </authorList>
    </citation>
    <scope>NUCLEOTIDE SEQUENCE</scope>
    <source>
        <strain evidence="1">RL-1</strain>
    </source>
</reference>
<gene>
    <name evidence="1" type="ORF">DSL72_001604</name>
</gene>
<protein>
    <submittedName>
        <fullName evidence="1">Uncharacterized protein</fullName>
    </submittedName>
</protein>
<dbReference type="Proteomes" id="UP000672032">
    <property type="component" value="Chromosome 2"/>
</dbReference>
<dbReference type="EMBL" id="CP063406">
    <property type="protein sequence ID" value="QSZ32035.1"/>
    <property type="molecule type" value="Genomic_DNA"/>
</dbReference>